<keyword evidence="2" id="KW-1185">Reference proteome</keyword>
<accession>A0A3N4IMP2</accession>
<evidence type="ECO:0000313" key="2">
    <source>
        <dbReference type="Proteomes" id="UP000275078"/>
    </source>
</evidence>
<proteinExistence type="predicted"/>
<dbReference type="EMBL" id="ML119646">
    <property type="protein sequence ID" value="RPA87393.1"/>
    <property type="molecule type" value="Genomic_DNA"/>
</dbReference>
<evidence type="ECO:0000313" key="1">
    <source>
        <dbReference type="EMBL" id="RPA87393.1"/>
    </source>
</evidence>
<protein>
    <recommendedName>
        <fullName evidence="3">F-box domain-containing protein</fullName>
    </recommendedName>
</protein>
<name>A0A3N4IMP2_ASCIM</name>
<organism evidence="1 2">
    <name type="scientific">Ascobolus immersus RN42</name>
    <dbReference type="NCBI Taxonomy" id="1160509"/>
    <lineage>
        <taxon>Eukaryota</taxon>
        <taxon>Fungi</taxon>
        <taxon>Dikarya</taxon>
        <taxon>Ascomycota</taxon>
        <taxon>Pezizomycotina</taxon>
        <taxon>Pezizomycetes</taxon>
        <taxon>Pezizales</taxon>
        <taxon>Ascobolaceae</taxon>
        <taxon>Ascobolus</taxon>
    </lineage>
</organism>
<reference evidence="1 2" key="1">
    <citation type="journal article" date="2018" name="Nat. Ecol. Evol.">
        <title>Pezizomycetes genomes reveal the molecular basis of ectomycorrhizal truffle lifestyle.</title>
        <authorList>
            <person name="Murat C."/>
            <person name="Payen T."/>
            <person name="Noel B."/>
            <person name="Kuo A."/>
            <person name="Morin E."/>
            <person name="Chen J."/>
            <person name="Kohler A."/>
            <person name="Krizsan K."/>
            <person name="Balestrini R."/>
            <person name="Da Silva C."/>
            <person name="Montanini B."/>
            <person name="Hainaut M."/>
            <person name="Levati E."/>
            <person name="Barry K.W."/>
            <person name="Belfiori B."/>
            <person name="Cichocki N."/>
            <person name="Clum A."/>
            <person name="Dockter R.B."/>
            <person name="Fauchery L."/>
            <person name="Guy J."/>
            <person name="Iotti M."/>
            <person name="Le Tacon F."/>
            <person name="Lindquist E.A."/>
            <person name="Lipzen A."/>
            <person name="Malagnac F."/>
            <person name="Mello A."/>
            <person name="Molinier V."/>
            <person name="Miyauchi S."/>
            <person name="Poulain J."/>
            <person name="Riccioni C."/>
            <person name="Rubini A."/>
            <person name="Sitrit Y."/>
            <person name="Splivallo R."/>
            <person name="Traeger S."/>
            <person name="Wang M."/>
            <person name="Zifcakova L."/>
            <person name="Wipf D."/>
            <person name="Zambonelli A."/>
            <person name="Paolocci F."/>
            <person name="Nowrousian M."/>
            <person name="Ottonello S."/>
            <person name="Baldrian P."/>
            <person name="Spatafora J.W."/>
            <person name="Henrissat B."/>
            <person name="Nagy L.G."/>
            <person name="Aury J.M."/>
            <person name="Wincker P."/>
            <person name="Grigoriev I.V."/>
            <person name="Bonfante P."/>
            <person name="Martin F.M."/>
        </authorList>
    </citation>
    <scope>NUCLEOTIDE SEQUENCE [LARGE SCALE GENOMIC DNA]</scope>
    <source>
        <strain evidence="1 2">RN42</strain>
    </source>
</reference>
<dbReference type="Proteomes" id="UP000275078">
    <property type="component" value="Unassembled WGS sequence"/>
</dbReference>
<evidence type="ECO:0008006" key="3">
    <source>
        <dbReference type="Google" id="ProtNLM"/>
    </source>
</evidence>
<dbReference type="AlphaFoldDB" id="A0A3N4IMP2"/>
<sequence>MAQAAIAHDALLPSQGLLRSLLDLPLELRLEIYSFCPAFTLLQLSHSISFFYYEINQYPAILRLSGFKARSCTPTSKSRLCMPMITRITDWYERRLFDQLHQPNSGLGYGPQWDDNEKESSKGTVLRRSYARCMHCSKVGRFILYGYGLCKPCYEKSYDFVENLDDSIL</sequence>
<gene>
    <name evidence="1" type="ORF">BJ508DRAFT_59285</name>
</gene>